<dbReference type="PANTHER" id="PTHR48019">
    <property type="entry name" value="SERUM RESPONSE FACTOR HOMOLOG"/>
    <property type="match status" value="1"/>
</dbReference>
<keyword evidence="4" id="KW-0804">Transcription</keyword>
<dbReference type="Proteomes" id="UP000694864">
    <property type="component" value="Chromosome 5"/>
</dbReference>
<evidence type="ECO:0000313" key="7">
    <source>
        <dbReference type="Proteomes" id="UP000694864"/>
    </source>
</evidence>
<dbReference type="InterPro" id="IPR033897">
    <property type="entry name" value="SRF-like_MADS-box"/>
</dbReference>
<dbReference type="InterPro" id="IPR002100">
    <property type="entry name" value="TF_MADSbox"/>
</dbReference>
<evidence type="ECO:0000313" key="8">
    <source>
        <dbReference type="RefSeq" id="XP_010513670.2"/>
    </source>
</evidence>
<reference evidence="7" key="1">
    <citation type="journal article" date="2014" name="Nat. Commun.">
        <title>The emerging biofuel crop Camelina sativa retains a highly undifferentiated hexaploid genome structure.</title>
        <authorList>
            <person name="Kagale S."/>
            <person name="Koh C."/>
            <person name="Nixon J."/>
            <person name="Bollina V."/>
            <person name="Clarke W.E."/>
            <person name="Tuteja R."/>
            <person name="Spillane C."/>
            <person name="Robinson S.J."/>
            <person name="Links M.G."/>
            <person name="Clarke C."/>
            <person name="Higgins E.E."/>
            <person name="Huebert T."/>
            <person name="Sharpe A.G."/>
            <person name="Parkin I.A."/>
        </authorList>
    </citation>
    <scope>NUCLEOTIDE SEQUENCE [LARGE SCALE GENOMIC DNA]</scope>
    <source>
        <strain evidence="7">cv. DH55</strain>
    </source>
</reference>
<protein>
    <submittedName>
        <fullName evidence="8">MADS-box transcription factor PHERES 2-like</fullName>
    </submittedName>
</protein>
<accession>A0ABM0ZC85</accession>
<keyword evidence="2" id="KW-0805">Transcription regulation</keyword>
<reference evidence="8" key="2">
    <citation type="submission" date="2025-08" db="UniProtKB">
        <authorList>
            <consortium name="RefSeq"/>
        </authorList>
    </citation>
    <scope>IDENTIFICATION</scope>
    <source>
        <tissue evidence="8">Leaf</tissue>
    </source>
</reference>
<dbReference type="Gene3D" id="3.40.1810.10">
    <property type="entry name" value="Transcription factor, MADS-box"/>
    <property type="match status" value="1"/>
</dbReference>
<evidence type="ECO:0000256" key="5">
    <source>
        <dbReference type="ARBA" id="ARBA00023242"/>
    </source>
</evidence>
<evidence type="ECO:0000259" key="6">
    <source>
        <dbReference type="PROSITE" id="PS50066"/>
    </source>
</evidence>
<dbReference type="CDD" id="cd00266">
    <property type="entry name" value="MADS_SRF_like"/>
    <property type="match status" value="1"/>
</dbReference>
<gene>
    <name evidence="8" type="primary">LOC104789715</name>
</gene>
<dbReference type="Pfam" id="PF00319">
    <property type="entry name" value="SRF-TF"/>
    <property type="match status" value="1"/>
</dbReference>
<dbReference type="InterPro" id="IPR050142">
    <property type="entry name" value="MADS-box/MEF2_TF"/>
</dbReference>
<comment type="subcellular location">
    <subcellularLocation>
        <location evidence="1">Nucleus</location>
    </subcellularLocation>
</comment>
<dbReference type="PROSITE" id="PS50066">
    <property type="entry name" value="MADS_BOX_2"/>
    <property type="match status" value="1"/>
</dbReference>
<dbReference type="GeneID" id="104789715"/>
<dbReference type="PRINTS" id="PR00404">
    <property type="entry name" value="MADSDOMAIN"/>
</dbReference>
<keyword evidence="5" id="KW-0539">Nucleus</keyword>
<evidence type="ECO:0000256" key="4">
    <source>
        <dbReference type="ARBA" id="ARBA00023163"/>
    </source>
</evidence>
<keyword evidence="3" id="KW-0238">DNA-binding</keyword>
<proteinExistence type="predicted"/>
<feature type="domain" description="MADS-box" evidence="6">
    <location>
        <begin position="1"/>
        <end position="48"/>
    </location>
</feature>
<dbReference type="SMART" id="SM00432">
    <property type="entry name" value="MADS"/>
    <property type="match status" value="1"/>
</dbReference>
<dbReference type="SUPFAM" id="SSF55455">
    <property type="entry name" value="SRF-like"/>
    <property type="match status" value="1"/>
</dbReference>
<sequence length="287" mass="33081">MRRKTKHSLIENEASRKRSFIKRKKGMMKKLAQLSTLCDIKTCAVIYSPYNPDPEAWPSREGAEKVISDFMEVSTGDQNKRMFDQERFLHMRIAKEEAKLQKMHTDNQNFEIQNIMFGCLKGEIDVRKLGEKDRQDLSSFIDTYINKLTCRRQNLMENGESSSRLPPSVVADAVVIPVGDYDHMNQNQNQQKSIQRQGDFLIEPFRQIPQKIHQFNMNVNLDLNLKPNLDLNLNPNLNSNQNMILDLNQIPNVEEDGDPMDWNHHQPKTDDIAITAADVGAPNTTNN</sequence>
<evidence type="ECO:0000256" key="1">
    <source>
        <dbReference type="ARBA" id="ARBA00004123"/>
    </source>
</evidence>
<evidence type="ECO:0000256" key="2">
    <source>
        <dbReference type="ARBA" id="ARBA00023015"/>
    </source>
</evidence>
<dbReference type="RefSeq" id="XP_010513670.2">
    <property type="nucleotide sequence ID" value="XM_010515368.2"/>
</dbReference>
<organism evidence="7 8">
    <name type="scientific">Camelina sativa</name>
    <name type="common">False flax</name>
    <name type="synonym">Myagrum sativum</name>
    <dbReference type="NCBI Taxonomy" id="90675"/>
    <lineage>
        <taxon>Eukaryota</taxon>
        <taxon>Viridiplantae</taxon>
        <taxon>Streptophyta</taxon>
        <taxon>Embryophyta</taxon>
        <taxon>Tracheophyta</taxon>
        <taxon>Spermatophyta</taxon>
        <taxon>Magnoliopsida</taxon>
        <taxon>eudicotyledons</taxon>
        <taxon>Gunneridae</taxon>
        <taxon>Pentapetalae</taxon>
        <taxon>rosids</taxon>
        <taxon>malvids</taxon>
        <taxon>Brassicales</taxon>
        <taxon>Brassicaceae</taxon>
        <taxon>Camelineae</taxon>
        <taxon>Camelina</taxon>
    </lineage>
</organism>
<dbReference type="InterPro" id="IPR036879">
    <property type="entry name" value="TF_MADSbox_sf"/>
</dbReference>
<evidence type="ECO:0000256" key="3">
    <source>
        <dbReference type="ARBA" id="ARBA00023125"/>
    </source>
</evidence>
<keyword evidence="7" id="KW-1185">Reference proteome</keyword>
<name>A0ABM0ZC85_CAMSA</name>